<dbReference type="InterPro" id="IPR012337">
    <property type="entry name" value="RNaseH-like_sf"/>
</dbReference>
<dbReference type="CDD" id="cd00303">
    <property type="entry name" value="retropepsin_like"/>
    <property type="match status" value="1"/>
</dbReference>
<evidence type="ECO:0000256" key="1">
    <source>
        <dbReference type="PROSITE-ProRule" id="PRU00047"/>
    </source>
</evidence>
<dbReference type="Gene3D" id="3.30.70.270">
    <property type="match status" value="1"/>
</dbReference>
<feature type="domain" description="Integrase catalytic" evidence="6">
    <location>
        <begin position="1463"/>
        <end position="1633"/>
    </location>
</feature>
<dbReference type="PROSITE" id="PS50175">
    <property type="entry name" value="ASP_PROT_RETROV"/>
    <property type="match status" value="1"/>
</dbReference>
<dbReference type="Pfam" id="PF00665">
    <property type="entry name" value="rve"/>
    <property type="match status" value="1"/>
</dbReference>
<dbReference type="EMBL" id="GG677097">
    <property type="protein sequence ID" value="EER10986.1"/>
    <property type="molecule type" value="Genomic_DNA"/>
</dbReference>
<keyword evidence="1" id="KW-0863">Zinc-finger</keyword>
<dbReference type="InterPro" id="IPR001584">
    <property type="entry name" value="Integrase_cat-core"/>
</dbReference>
<dbReference type="InterPro" id="IPR001995">
    <property type="entry name" value="Peptidase_A2_cat"/>
</dbReference>
<accession>C5KWY2</accession>
<dbReference type="Gene3D" id="3.30.420.10">
    <property type="entry name" value="Ribonuclease H-like superfamily/Ribonuclease H"/>
    <property type="match status" value="1"/>
</dbReference>
<reference evidence="7 8" key="1">
    <citation type="submission" date="2008-07" db="EMBL/GenBank/DDBJ databases">
        <authorList>
            <person name="El-Sayed N."/>
            <person name="Caler E."/>
            <person name="Inman J."/>
            <person name="Amedeo P."/>
            <person name="Hass B."/>
            <person name="Wortman J."/>
        </authorList>
    </citation>
    <scope>NUCLEOTIDE SEQUENCE [LARGE SCALE GENOMIC DNA]</scope>
    <source>
        <strain evidence="8">ATCC 50983 / TXsc</strain>
    </source>
</reference>
<dbReference type="RefSeq" id="XP_002779191.1">
    <property type="nucleotide sequence ID" value="XM_002779145.1"/>
</dbReference>
<dbReference type="PROSITE" id="PS50994">
    <property type="entry name" value="INTEGRASE"/>
    <property type="match status" value="1"/>
</dbReference>
<dbReference type="SMART" id="SM00343">
    <property type="entry name" value="ZnF_C2HC"/>
    <property type="match status" value="2"/>
</dbReference>
<dbReference type="Pfam" id="PF17921">
    <property type="entry name" value="Integrase_H2C2"/>
    <property type="match status" value="1"/>
</dbReference>
<dbReference type="PANTHER" id="PTHR37984:SF5">
    <property type="entry name" value="PROTEIN NYNRIN-LIKE"/>
    <property type="match status" value="1"/>
</dbReference>
<dbReference type="PANTHER" id="PTHR37984">
    <property type="entry name" value="PROTEIN CBG26694"/>
    <property type="match status" value="1"/>
</dbReference>
<gene>
    <name evidence="7" type="ORF">Pmar_PMAR029606</name>
</gene>
<keyword evidence="1" id="KW-0479">Metal-binding</keyword>
<evidence type="ECO:0000259" key="4">
    <source>
        <dbReference type="PROSITE" id="PS50175"/>
    </source>
</evidence>
<dbReference type="GO" id="GO:0015074">
    <property type="term" value="P:DNA integration"/>
    <property type="evidence" value="ECO:0007669"/>
    <property type="project" value="InterPro"/>
</dbReference>
<evidence type="ECO:0000259" key="3">
    <source>
        <dbReference type="PROSITE" id="PS50158"/>
    </source>
</evidence>
<sequence>MSASGSNGSGEVEPSYVTTLGASIREGLHQVQGELETLLIDVIQQPNDHATPKTISEKIPLLVIDDDISDANRHELSSLECGRSLWEVVREELADVGEEAYIGVCPPWYRPTASWMARAYMDRLAIDVKTRHDIIINLDDVPRRSVIKNEISSAKKETSSTPAPKISIISGGALPPPTSTSPLRVSPVVSATPSDSDTENPVRWSRKVRDVHLLVGATPPDSLMYSGNEPAGVYVRWRTKLLDKIGDHPLESVRISAILHCISEPERSKVKRELKLSPVTSSEELIARLDRQHLTVSEKAALVNEWVDVSQKPGESAYAYVQRFEELVHLRRITHPDHGPIHDMDLLSMLRRGFTDPVSRSALSLIDPTGKMSYEGYKSSLLAFLSSVSQSGASNAVVTLTPSTLAPITSSLSSKPKREDKHSRLKPKLSDDSPVYANVRSAITRQLGIAERGCLRCGKEGHYARECTSQSIYRFDERCKVCGGLSVVDGKAHQCKVSKRRIICTSCGQSGHMSSICPIARTSSTPATSRQTAADQLSSQFPVTSSSSRTARVDVRAGQSVLADLPKLPEVSLRLGFDHQQAFCDVRALLDSGANASLMRDHLVDYFIDRGIIRHEDMTVLESPVSVGGISETVIATHTVRVAASSGDLKNIEFTFLVCRGIDNTIILGANMYPKLGIGLTSTNKDVIVHNLDSTVGGRGGSCAAKIAKAEIIKQLEPLITVSDRDDGGRQLTAHVEMFRRAAMMPFRSPPRKRSETDDRIVHHRLTTMARENKVSRCREGDLIMICPVVIVDKDGADSLRSYPDPRVDERYRITLDLRSVNSLSLAYDNAGSFVLLPSKNAHGLKTVAAFDTKSYRQSELTALRRLRSVPSRYSTYYKLDLRDAYSSIAVDESLQRCFGVVSYDVNNNPCFWAYRVLPQGWQWSGLLFGVAMEFMVSKIQDCLRMRNIPAKVIHCKDDVILASCCQRHAAEALVCARECFTQYTFLVNDAKTYGPSTSVPFFGYDLRKGCVVPRFKREFSQATIDLALSEWRGAQDRQARLTWLRHWCGIFQCFKSHMNHQSMESLHLLQRALSLYQKPDHENSDSTVLVDFAIAVSSAFKDLCTMYLQQGVTPLFQGLLDPEDTLGTVVLTDANAKSFAGIIFRAARLTPSTDGLQSSIHVPVEFPPASALFTLSSDVPYILLPVKFVGAPFPSTDQRRSSTYRERYAVLDTVWQGRDVLAGEVVCLVDNANTMKVWADAAETLHGVQLTKFEHLQRNVHRFVWLRRNGPPRWADALARAIEDSPSTEIEDGDEDGSCVEDCGGVGVRAANASSSSNSDHDDPLTFCVVPFGLRRAFTAWKTSTPFAEVAAIPVNPSDARVWLAKAQEGDEACQTLRKLVIEGKSKFRVDDDDLLRIGDKYVIPARYGKSVISRVHCFHGHPSVRQTLRTVARDFYVPGIGNSVQKVVSSCYCQFVRARRGPIKPVASSLRGTLQVNDRWFMDTVGPLPESADHHYKHILSIQDVASSLVIFLPLTSTTTTSVTAAIEERIFNLLPPPRSITVDNASTFQSVAFKAWAASWGIQINFNPPYAAHRNGSLERQHGVLKQVLKCLCKGNVNRWPFFLPVAQRRCNSRAIYGDHTPHQLYFGLKDSPFFARRFEDVAASLDADSVRFEAKRRAARREAELQKIHQALDEAEADTLLKLAKSRRIVSRRRVFQIGQKVLKWSGPKPALGVNWSGPHVIAECCGPHQMTYRLSDGSVQESHNLCLYH</sequence>
<evidence type="ECO:0000259" key="5">
    <source>
        <dbReference type="PROSITE" id="PS50878"/>
    </source>
</evidence>
<organism evidence="8">
    <name type="scientific">Perkinsus marinus (strain ATCC 50983 / TXsc)</name>
    <dbReference type="NCBI Taxonomy" id="423536"/>
    <lineage>
        <taxon>Eukaryota</taxon>
        <taxon>Sar</taxon>
        <taxon>Alveolata</taxon>
        <taxon>Perkinsozoa</taxon>
        <taxon>Perkinsea</taxon>
        <taxon>Perkinsida</taxon>
        <taxon>Perkinsidae</taxon>
        <taxon>Perkinsus</taxon>
    </lineage>
</organism>
<dbReference type="GeneID" id="9056202"/>
<dbReference type="PROSITE" id="PS50158">
    <property type="entry name" value="ZF_CCHC"/>
    <property type="match status" value="2"/>
</dbReference>
<feature type="domain" description="CCHC-type" evidence="3">
    <location>
        <begin position="454"/>
        <end position="469"/>
    </location>
</feature>
<feature type="domain" description="CCHC-type" evidence="3">
    <location>
        <begin position="504"/>
        <end position="518"/>
    </location>
</feature>
<dbReference type="Gene3D" id="3.10.10.10">
    <property type="entry name" value="HIV Type 1 Reverse Transcriptase, subunit A, domain 1"/>
    <property type="match status" value="1"/>
</dbReference>
<dbReference type="InParanoid" id="C5KWY2"/>
<proteinExistence type="predicted"/>
<keyword evidence="8" id="KW-1185">Reference proteome</keyword>
<dbReference type="InterPro" id="IPR050951">
    <property type="entry name" value="Retrovirus_Pol_polyprotein"/>
</dbReference>
<feature type="domain" description="Peptidase A2" evidence="4">
    <location>
        <begin position="586"/>
        <end position="672"/>
    </location>
</feature>
<dbReference type="PROSITE" id="PS50878">
    <property type="entry name" value="RT_POL"/>
    <property type="match status" value="1"/>
</dbReference>
<keyword evidence="1" id="KW-0862">Zinc</keyword>
<evidence type="ECO:0000256" key="2">
    <source>
        <dbReference type="SAM" id="MobiDB-lite"/>
    </source>
</evidence>
<evidence type="ECO:0000313" key="8">
    <source>
        <dbReference type="Proteomes" id="UP000007800"/>
    </source>
</evidence>
<dbReference type="SUPFAM" id="SSF53098">
    <property type="entry name" value="Ribonuclease H-like"/>
    <property type="match status" value="1"/>
</dbReference>
<dbReference type="InterPro" id="IPR001878">
    <property type="entry name" value="Znf_CCHC"/>
</dbReference>
<dbReference type="Pfam" id="PF00078">
    <property type="entry name" value="RVT_1"/>
    <property type="match status" value="1"/>
</dbReference>
<dbReference type="GO" id="GO:0008270">
    <property type="term" value="F:zinc ion binding"/>
    <property type="evidence" value="ECO:0007669"/>
    <property type="project" value="UniProtKB-KW"/>
</dbReference>
<dbReference type="InterPro" id="IPR036875">
    <property type="entry name" value="Znf_CCHC_sf"/>
</dbReference>
<dbReference type="SUPFAM" id="SSF56672">
    <property type="entry name" value="DNA/RNA polymerases"/>
    <property type="match status" value="1"/>
</dbReference>
<feature type="region of interest" description="Disordered" evidence="2">
    <location>
        <begin position="152"/>
        <end position="202"/>
    </location>
</feature>
<dbReference type="Gene3D" id="4.10.60.10">
    <property type="entry name" value="Zinc finger, CCHC-type"/>
    <property type="match status" value="1"/>
</dbReference>
<dbReference type="InterPro" id="IPR041588">
    <property type="entry name" value="Integrase_H2C2"/>
</dbReference>
<evidence type="ECO:0000259" key="6">
    <source>
        <dbReference type="PROSITE" id="PS50994"/>
    </source>
</evidence>
<feature type="region of interest" description="Disordered" evidence="2">
    <location>
        <begin position="409"/>
        <end position="431"/>
    </location>
</feature>
<dbReference type="GO" id="GO:0003676">
    <property type="term" value="F:nucleic acid binding"/>
    <property type="evidence" value="ECO:0007669"/>
    <property type="project" value="InterPro"/>
</dbReference>
<dbReference type="SUPFAM" id="SSF57756">
    <property type="entry name" value="Retrovirus zinc finger-like domains"/>
    <property type="match status" value="1"/>
</dbReference>
<evidence type="ECO:0000313" key="7">
    <source>
        <dbReference type="EMBL" id="EER10986.1"/>
    </source>
</evidence>
<dbReference type="Gene3D" id="1.10.340.70">
    <property type="match status" value="1"/>
</dbReference>
<dbReference type="Proteomes" id="UP000007800">
    <property type="component" value="Unassembled WGS sequence"/>
</dbReference>
<dbReference type="InterPro" id="IPR000477">
    <property type="entry name" value="RT_dom"/>
</dbReference>
<dbReference type="InterPro" id="IPR043502">
    <property type="entry name" value="DNA/RNA_pol_sf"/>
</dbReference>
<dbReference type="InterPro" id="IPR036397">
    <property type="entry name" value="RNaseH_sf"/>
</dbReference>
<name>C5KWY2_PERM5</name>
<protein>
    <submittedName>
        <fullName evidence="7">Gag/pol/env polyprotein, putative</fullName>
    </submittedName>
</protein>
<dbReference type="InterPro" id="IPR043128">
    <property type="entry name" value="Rev_trsase/Diguanyl_cyclase"/>
</dbReference>
<dbReference type="OrthoDB" id="413122at2759"/>
<dbReference type="Pfam" id="PF00098">
    <property type="entry name" value="zf-CCHC"/>
    <property type="match status" value="2"/>
</dbReference>
<dbReference type="GO" id="GO:0006508">
    <property type="term" value="P:proteolysis"/>
    <property type="evidence" value="ECO:0007669"/>
    <property type="project" value="InterPro"/>
</dbReference>
<dbReference type="GO" id="GO:0004190">
    <property type="term" value="F:aspartic-type endopeptidase activity"/>
    <property type="evidence" value="ECO:0007669"/>
    <property type="project" value="InterPro"/>
</dbReference>
<feature type="domain" description="Reverse transcriptase" evidence="5">
    <location>
        <begin position="773"/>
        <end position="1007"/>
    </location>
</feature>